<dbReference type="SUPFAM" id="SSF48452">
    <property type="entry name" value="TPR-like"/>
    <property type="match status" value="1"/>
</dbReference>
<dbReference type="Gene3D" id="1.25.40.390">
    <property type="match status" value="1"/>
</dbReference>
<dbReference type="GO" id="GO:0009279">
    <property type="term" value="C:cell outer membrane"/>
    <property type="evidence" value="ECO:0007669"/>
    <property type="project" value="UniProtKB-SubCell"/>
</dbReference>
<dbReference type="Pfam" id="PF14322">
    <property type="entry name" value="SusD-like_3"/>
    <property type="match status" value="1"/>
</dbReference>
<sequence length="500" mass="57032">MKFKIAILLSLFAAGFMMTSCEDVLEEEDFTYSLSSNNFYNTAEEANAAVMAPLDMMRLAYNSNWFATLEIQTEYCYPKGVYTGYHYNGIVNSTHETRLATNWTYLYRAISYCNTALDKLPAANAMSAEEIATYTAELRFLRALNYFNLVRHWGAVPLRTEENMTDWDLPKSSVDEIYAFIVEDLKFASENCPDVPRLVGTPGKNAAKALLAEVYMYTKEYALAKQLSEEVISSNAYSLVSVSTVRDFDKVFGYDLVTSPEEVFYLKTSRTDGKTWDYISYTAHPQYQIEPGKRMLNGFGYYTHYTDLRNHVISTWDTDDLRYGLNVGPYVFGADAYGEYTALLTKYWDPNASGSGANVSIPLIRYSDVLITYAEASARVAGAPTGESIEALNMLRRRGYGYNPSVANAEVDYQLADYNSLDRFIDLLVKEETYERMNEAKHWDFILRLGKEKELVGQYFNVKDGSFTQIADRHYLWKIPDSEFNYNKALDQGKDQNPGY</sequence>
<keyword evidence="3 6" id="KW-0732">Signal</keyword>
<comment type="caution">
    <text evidence="9">The sequence shown here is derived from an EMBL/GenBank/DDBJ whole genome shotgun (WGS) entry which is preliminary data.</text>
</comment>
<dbReference type="RefSeq" id="WP_211318092.1">
    <property type="nucleotide sequence ID" value="NZ_QBKI01000005.1"/>
</dbReference>
<comment type="subcellular location">
    <subcellularLocation>
        <location evidence="1">Cell outer membrane</location>
    </subcellularLocation>
</comment>
<organism evidence="9 10">
    <name type="scientific">Pontibacter mucosus</name>
    <dbReference type="NCBI Taxonomy" id="1649266"/>
    <lineage>
        <taxon>Bacteria</taxon>
        <taxon>Pseudomonadati</taxon>
        <taxon>Bacteroidota</taxon>
        <taxon>Cytophagia</taxon>
        <taxon>Cytophagales</taxon>
        <taxon>Hymenobacteraceae</taxon>
        <taxon>Pontibacter</taxon>
    </lineage>
</organism>
<name>A0A2T5YHW7_9BACT</name>
<evidence type="ECO:0000256" key="4">
    <source>
        <dbReference type="ARBA" id="ARBA00023136"/>
    </source>
</evidence>
<dbReference type="InterPro" id="IPR011990">
    <property type="entry name" value="TPR-like_helical_dom_sf"/>
</dbReference>
<dbReference type="EMBL" id="QBKI01000005">
    <property type="protein sequence ID" value="PTX18916.1"/>
    <property type="molecule type" value="Genomic_DNA"/>
</dbReference>
<evidence type="ECO:0000256" key="6">
    <source>
        <dbReference type="SAM" id="SignalP"/>
    </source>
</evidence>
<evidence type="ECO:0000256" key="2">
    <source>
        <dbReference type="ARBA" id="ARBA00006275"/>
    </source>
</evidence>
<dbReference type="PROSITE" id="PS51257">
    <property type="entry name" value="PROKAR_LIPOPROTEIN"/>
    <property type="match status" value="1"/>
</dbReference>
<dbReference type="InterPro" id="IPR033985">
    <property type="entry name" value="SusD-like_N"/>
</dbReference>
<keyword evidence="4" id="KW-0472">Membrane</keyword>
<evidence type="ECO:0000313" key="9">
    <source>
        <dbReference type="EMBL" id="PTX18916.1"/>
    </source>
</evidence>
<proteinExistence type="inferred from homology"/>
<keyword evidence="5" id="KW-0998">Cell outer membrane</keyword>
<comment type="similarity">
    <text evidence="2">Belongs to the SusD family.</text>
</comment>
<feature type="signal peptide" evidence="6">
    <location>
        <begin position="1"/>
        <end position="22"/>
    </location>
</feature>
<dbReference type="AlphaFoldDB" id="A0A2T5YHW7"/>
<accession>A0A2T5YHW7</accession>
<evidence type="ECO:0000256" key="5">
    <source>
        <dbReference type="ARBA" id="ARBA00023237"/>
    </source>
</evidence>
<feature type="chain" id="PRO_5015488975" evidence="6">
    <location>
        <begin position="23"/>
        <end position="500"/>
    </location>
</feature>
<evidence type="ECO:0000256" key="3">
    <source>
        <dbReference type="ARBA" id="ARBA00022729"/>
    </source>
</evidence>
<evidence type="ECO:0000313" key="10">
    <source>
        <dbReference type="Proteomes" id="UP000244225"/>
    </source>
</evidence>
<dbReference type="Pfam" id="PF07980">
    <property type="entry name" value="SusD_RagB"/>
    <property type="match status" value="1"/>
</dbReference>
<evidence type="ECO:0000256" key="1">
    <source>
        <dbReference type="ARBA" id="ARBA00004442"/>
    </source>
</evidence>
<gene>
    <name evidence="9" type="ORF">C8N40_105208</name>
</gene>
<evidence type="ECO:0000259" key="7">
    <source>
        <dbReference type="Pfam" id="PF07980"/>
    </source>
</evidence>
<protein>
    <submittedName>
        <fullName evidence="9">SusD-like starch-binding protein associating with outer membrane</fullName>
    </submittedName>
</protein>
<keyword evidence="10" id="KW-1185">Reference proteome</keyword>
<feature type="domain" description="RagB/SusD" evidence="7">
    <location>
        <begin position="311"/>
        <end position="500"/>
    </location>
</feature>
<reference evidence="9 10" key="1">
    <citation type="submission" date="2018-04" db="EMBL/GenBank/DDBJ databases">
        <title>Genomic Encyclopedia of Archaeal and Bacterial Type Strains, Phase II (KMG-II): from individual species to whole genera.</title>
        <authorList>
            <person name="Goeker M."/>
        </authorList>
    </citation>
    <scope>NUCLEOTIDE SEQUENCE [LARGE SCALE GENOMIC DNA]</scope>
    <source>
        <strain evidence="9 10">DSM 100162</strain>
    </source>
</reference>
<dbReference type="InterPro" id="IPR012944">
    <property type="entry name" value="SusD_RagB_dom"/>
</dbReference>
<feature type="domain" description="SusD-like N-terminal" evidence="8">
    <location>
        <begin position="76"/>
        <end position="216"/>
    </location>
</feature>
<dbReference type="Proteomes" id="UP000244225">
    <property type="component" value="Unassembled WGS sequence"/>
</dbReference>
<evidence type="ECO:0000259" key="8">
    <source>
        <dbReference type="Pfam" id="PF14322"/>
    </source>
</evidence>